<dbReference type="AlphaFoldDB" id="A0A0C3C221"/>
<proteinExistence type="predicted"/>
<name>A0A0C3C221_HEBCY</name>
<reference evidence="2" key="2">
    <citation type="submission" date="2015-01" db="EMBL/GenBank/DDBJ databases">
        <title>Evolutionary Origins and Diversification of the Mycorrhizal Mutualists.</title>
        <authorList>
            <consortium name="DOE Joint Genome Institute"/>
            <consortium name="Mycorrhizal Genomics Consortium"/>
            <person name="Kohler A."/>
            <person name="Kuo A."/>
            <person name="Nagy L.G."/>
            <person name="Floudas D."/>
            <person name="Copeland A."/>
            <person name="Barry K.W."/>
            <person name="Cichocki N."/>
            <person name="Veneault-Fourrey C."/>
            <person name="LaButti K."/>
            <person name="Lindquist E.A."/>
            <person name="Lipzen A."/>
            <person name="Lundell T."/>
            <person name="Morin E."/>
            <person name="Murat C."/>
            <person name="Riley R."/>
            <person name="Ohm R."/>
            <person name="Sun H."/>
            <person name="Tunlid A."/>
            <person name="Henrissat B."/>
            <person name="Grigoriev I.V."/>
            <person name="Hibbett D.S."/>
            <person name="Martin F."/>
        </authorList>
    </citation>
    <scope>NUCLEOTIDE SEQUENCE [LARGE SCALE GENOMIC DNA]</scope>
    <source>
        <strain evidence="2">h7</strain>
    </source>
</reference>
<gene>
    <name evidence="1" type="ORF">M413DRAFT_30833</name>
</gene>
<evidence type="ECO:0000313" key="1">
    <source>
        <dbReference type="EMBL" id="KIM37651.1"/>
    </source>
</evidence>
<dbReference type="EMBL" id="KN831796">
    <property type="protein sequence ID" value="KIM37651.1"/>
    <property type="molecule type" value="Genomic_DNA"/>
</dbReference>
<sequence>MSIEDSARPVLCISHGFPSDMGVNYFGQDPFPVDPALTARPLLNITLGPGITDRSIQELATLLGNNAAFVSDVAAAVITAHLDGWSPEVRGLIIQELPPGVEVVKVRVVDPDRDVEASITCYNNTYGNPTYSSSFSSPISQLDVQGVGNAARLPNLHNLIIKSSAISQVDRFYDPLLRIVENSNQLQTVVLPADLSDCLEGILSALQGHCSLNSLHIIPATSVNFARLNLNPAYEILLENAFIRGLENLNQIEELAIPVEVCKPLLLGALSRLTSLRILRVWPSSMISPLENAFLFRTVQSKIYRLPGFGQLRVLDVRATGTSIHRSLGEVFPNTTIL</sequence>
<dbReference type="Proteomes" id="UP000053424">
    <property type="component" value="Unassembled WGS sequence"/>
</dbReference>
<evidence type="ECO:0008006" key="3">
    <source>
        <dbReference type="Google" id="ProtNLM"/>
    </source>
</evidence>
<accession>A0A0C3C221</accession>
<dbReference type="HOGENOM" id="CLU_824009_0_0_1"/>
<evidence type="ECO:0000313" key="2">
    <source>
        <dbReference type="Proteomes" id="UP000053424"/>
    </source>
</evidence>
<organism evidence="1 2">
    <name type="scientific">Hebeloma cylindrosporum</name>
    <dbReference type="NCBI Taxonomy" id="76867"/>
    <lineage>
        <taxon>Eukaryota</taxon>
        <taxon>Fungi</taxon>
        <taxon>Dikarya</taxon>
        <taxon>Basidiomycota</taxon>
        <taxon>Agaricomycotina</taxon>
        <taxon>Agaricomycetes</taxon>
        <taxon>Agaricomycetidae</taxon>
        <taxon>Agaricales</taxon>
        <taxon>Agaricineae</taxon>
        <taxon>Hymenogastraceae</taxon>
        <taxon>Hebeloma</taxon>
    </lineage>
</organism>
<keyword evidence="2" id="KW-1185">Reference proteome</keyword>
<protein>
    <recommendedName>
        <fullName evidence="3">F-box domain-containing protein</fullName>
    </recommendedName>
</protein>
<reference evidence="1 2" key="1">
    <citation type="submission" date="2014-04" db="EMBL/GenBank/DDBJ databases">
        <authorList>
            <consortium name="DOE Joint Genome Institute"/>
            <person name="Kuo A."/>
            <person name="Gay G."/>
            <person name="Dore J."/>
            <person name="Kohler A."/>
            <person name="Nagy L.G."/>
            <person name="Floudas D."/>
            <person name="Copeland A."/>
            <person name="Barry K.W."/>
            <person name="Cichocki N."/>
            <person name="Veneault-Fourrey C."/>
            <person name="LaButti K."/>
            <person name="Lindquist E.A."/>
            <person name="Lipzen A."/>
            <person name="Lundell T."/>
            <person name="Morin E."/>
            <person name="Murat C."/>
            <person name="Sun H."/>
            <person name="Tunlid A."/>
            <person name="Henrissat B."/>
            <person name="Grigoriev I.V."/>
            <person name="Hibbett D.S."/>
            <person name="Martin F."/>
            <person name="Nordberg H.P."/>
            <person name="Cantor M.N."/>
            <person name="Hua S.X."/>
        </authorList>
    </citation>
    <scope>NUCLEOTIDE SEQUENCE [LARGE SCALE GENOMIC DNA]</scope>
    <source>
        <strain evidence="2">h7</strain>
    </source>
</reference>